<dbReference type="GO" id="GO:1904262">
    <property type="term" value="P:negative regulation of TORC1 signaling"/>
    <property type="evidence" value="ECO:0007669"/>
    <property type="project" value="TreeGrafter"/>
</dbReference>
<sequence length="516" mass="58130">MEFATSHSGFPKIEAIFLAQFHPDLGPIVRLSVPENAVELGEDKSYCNASGIKSDADRRKEGPAPSHSTPDQLGFSHAGQPQPQPQQQQVEVVELIKRPVQLKSAAKSDKINFNAVQTLVIPKLALFERLITINTGPYKLMCYPIAIEGNYARNMFIFNMCFAFDINADTKCYGPVVRRVGGLLKELEISSRLLSDPEGERPLRTMMRQLVNKLNDHAECKIELDLKGLSQSLASTGICIKLFPYYGSPKHIEPYHVPVKTVDFEVAKLMSAQAVYQEHMPGDVMWDLVLDSVIRHLDNVNHVRRIALLTKIREETVIQALRHLDYYGCIVLTDIFQFGNVYEVQSQIQDLYRNAWLQRECRSFVTRDGQAGSMKIDELIRLYSTIQRRRTVAEWIVDGDIDTERLDVRRFIVFGVIHQLLRRVHCFPVLCAPDRSQVAQEQNTAIADAGRDAGLNATDSNSSSSSSSDGNAVGPRLLDMLDGTHHFDEICVVEDKDAATLRGLFDTYGNIEYIYV</sequence>
<dbReference type="GO" id="GO:1990130">
    <property type="term" value="C:GATOR1 complex"/>
    <property type="evidence" value="ECO:0007669"/>
    <property type="project" value="TreeGrafter"/>
</dbReference>
<keyword evidence="4" id="KW-1185">Reference proteome</keyword>
<reference evidence="3" key="1">
    <citation type="submission" date="2022-07" db="EMBL/GenBank/DDBJ databases">
        <title>Phylogenomic reconstructions and comparative analyses of Kickxellomycotina fungi.</title>
        <authorList>
            <person name="Reynolds N.K."/>
            <person name="Stajich J.E."/>
            <person name="Barry K."/>
            <person name="Grigoriev I.V."/>
            <person name="Crous P."/>
            <person name="Smith M.E."/>
        </authorList>
    </citation>
    <scope>NUCLEOTIDE SEQUENCE</scope>
    <source>
        <strain evidence="3">IMI 214461</strain>
    </source>
</reference>
<dbReference type="PANTHER" id="PTHR12991">
    <property type="entry name" value="NITROGEN PERMEASE REGULATOR 2/TUMOR SUPPRESSOR CANDIDATE 4"/>
    <property type="match status" value="1"/>
</dbReference>
<dbReference type="InterPro" id="IPR009348">
    <property type="entry name" value="NPR2-like"/>
</dbReference>
<dbReference type="OrthoDB" id="338854at2759"/>
<comment type="similarity">
    <text evidence="1">Belongs to the NPR2 family.</text>
</comment>
<protein>
    <submittedName>
        <fullName evidence="3">Nitrogen permease regulator 2</fullName>
    </submittedName>
</protein>
<comment type="caution">
    <text evidence="3">The sequence shown here is derived from an EMBL/GenBank/DDBJ whole genome shotgun (WGS) entry which is preliminary data.</text>
</comment>
<dbReference type="GO" id="GO:0005096">
    <property type="term" value="F:GTPase activator activity"/>
    <property type="evidence" value="ECO:0007669"/>
    <property type="project" value="TreeGrafter"/>
</dbReference>
<accession>A0A9W8BMC2</accession>
<organism evidence="3 4">
    <name type="scientific">Coemansia thaxteri</name>
    <dbReference type="NCBI Taxonomy" id="2663907"/>
    <lineage>
        <taxon>Eukaryota</taxon>
        <taxon>Fungi</taxon>
        <taxon>Fungi incertae sedis</taxon>
        <taxon>Zoopagomycota</taxon>
        <taxon>Kickxellomycotina</taxon>
        <taxon>Kickxellomycetes</taxon>
        <taxon>Kickxellales</taxon>
        <taxon>Kickxellaceae</taxon>
        <taxon>Coemansia</taxon>
    </lineage>
</organism>
<evidence type="ECO:0000256" key="2">
    <source>
        <dbReference type="SAM" id="MobiDB-lite"/>
    </source>
</evidence>
<dbReference type="GO" id="GO:0010508">
    <property type="term" value="P:positive regulation of autophagy"/>
    <property type="evidence" value="ECO:0007669"/>
    <property type="project" value="TreeGrafter"/>
</dbReference>
<evidence type="ECO:0000313" key="3">
    <source>
        <dbReference type="EMBL" id="KAJ2006880.1"/>
    </source>
</evidence>
<feature type="region of interest" description="Disordered" evidence="2">
    <location>
        <begin position="450"/>
        <end position="473"/>
    </location>
</feature>
<dbReference type="GO" id="GO:0005774">
    <property type="term" value="C:vacuolar membrane"/>
    <property type="evidence" value="ECO:0007669"/>
    <property type="project" value="TreeGrafter"/>
</dbReference>
<dbReference type="EMBL" id="JANBQF010000044">
    <property type="protein sequence ID" value="KAJ2006880.1"/>
    <property type="molecule type" value="Genomic_DNA"/>
</dbReference>
<dbReference type="PANTHER" id="PTHR12991:SF10">
    <property type="entry name" value="GATOR COMPLEX PROTEIN NPRL2"/>
    <property type="match status" value="1"/>
</dbReference>
<dbReference type="Proteomes" id="UP001150907">
    <property type="component" value="Unassembled WGS sequence"/>
</dbReference>
<feature type="region of interest" description="Disordered" evidence="2">
    <location>
        <begin position="49"/>
        <end position="88"/>
    </location>
</feature>
<name>A0A9W8BMC2_9FUNG</name>
<proteinExistence type="inferred from homology"/>
<dbReference type="Pfam" id="PF06218">
    <property type="entry name" value="NPR2"/>
    <property type="match status" value="2"/>
</dbReference>
<evidence type="ECO:0000256" key="1">
    <source>
        <dbReference type="ARBA" id="ARBA00008433"/>
    </source>
</evidence>
<dbReference type="AlphaFoldDB" id="A0A9W8BMC2"/>
<evidence type="ECO:0000313" key="4">
    <source>
        <dbReference type="Proteomes" id="UP001150907"/>
    </source>
</evidence>
<gene>
    <name evidence="3" type="primary">NPR2</name>
    <name evidence="3" type="ORF">H4R26_001112</name>
</gene>